<accession>A0ABW1CZ37</accession>
<organism evidence="2 3">
    <name type="scientific">Nonomuraea insulae</name>
    <dbReference type="NCBI Taxonomy" id="1616787"/>
    <lineage>
        <taxon>Bacteria</taxon>
        <taxon>Bacillati</taxon>
        <taxon>Actinomycetota</taxon>
        <taxon>Actinomycetes</taxon>
        <taxon>Streptosporangiales</taxon>
        <taxon>Streptosporangiaceae</taxon>
        <taxon>Nonomuraea</taxon>
    </lineage>
</organism>
<dbReference type="EMBL" id="JBHSPA010000059">
    <property type="protein sequence ID" value="MFC5830923.1"/>
    <property type="molecule type" value="Genomic_DNA"/>
</dbReference>
<dbReference type="RefSeq" id="WP_379520405.1">
    <property type="nucleotide sequence ID" value="NZ_JBHSPA010000059.1"/>
</dbReference>
<evidence type="ECO:0000259" key="1">
    <source>
        <dbReference type="Pfam" id="PF13460"/>
    </source>
</evidence>
<dbReference type="Pfam" id="PF13460">
    <property type="entry name" value="NAD_binding_10"/>
    <property type="match status" value="1"/>
</dbReference>
<keyword evidence="3" id="KW-1185">Reference proteome</keyword>
<protein>
    <submittedName>
        <fullName evidence="2">NAD(P)H-binding protein</fullName>
    </submittedName>
</protein>
<dbReference type="InterPro" id="IPR036291">
    <property type="entry name" value="NAD(P)-bd_dom_sf"/>
</dbReference>
<proteinExistence type="predicted"/>
<name>A0ABW1CZ37_9ACTN</name>
<evidence type="ECO:0000313" key="3">
    <source>
        <dbReference type="Proteomes" id="UP001596058"/>
    </source>
</evidence>
<sequence length="144" mass="15818">MTLASAIEGADAVLFALGSRKKTEPVSPRRARTIAEAMRATGVRRLVVVSGVGVTTIPTPGRPNPPRREPGAGFEMRYLTTPFAKIVIGAQMADAALMEDFLRGTDLDRTVMRVPLVVDKQSIIDLRPVYHRLEERIRAHVILC</sequence>
<dbReference type="Proteomes" id="UP001596058">
    <property type="component" value="Unassembled WGS sequence"/>
</dbReference>
<comment type="caution">
    <text evidence="2">The sequence shown here is derived from an EMBL/GenBank/DDBJ whole genome shotgun (WGS) entry which is preliminary data.</text>
</comment>
<evidence type="ECO:0000313" key="2">
    <source>
        <dbReference type="EMBL" id="MFC5830923.1"/>
    </source>
</evidence>
<dbReference type="Gene3D" id="3.40.50.720">
    <property type="entry name" value="NAD(P)-binding Rossmann-like Domain"/>
    <property type="match status" value="1"/>
</dbReference>
<dbReference type="SUPFAM" id="SSF51735">
    <property type="entry name" value="NAD(P)-binding Rossmann-fold domains"/>
    <property type="match status" value="1"/>
</dbReference>
<dbReference type="InterPro" id="IPR016040">
    <property type="entry name" value="NAD(P)-bd_dom"/>
</dbReference>
<gene>
    <name evidence="2" type="ORF">ACFPZ3_44325</name>
</gene>
<reference evidence="3" key="1">
    <citation type="journal article" date="2019" name="Int. J. Syst. Evol. Microbiol.">
        <title>The Global Catalogue of Microorganisms (GCM) 10K type strain sequencing project: providing services to taxonomists for standard genome sequencing and annotation.</title>
        <authorList>
            <consortium name="The Broad Institute Genomics Platform"/>
            <consortium name="The Broad Institute Genome Sequencing Center for Infectious Disease"/>
            <person name="Wu L."/>
            <person name="Ma J."/>
        </authorList>
    </citation>
    <scope>NUCLEOTIDE SEQUENCE [LARGE SCALE GENOMIC DNA]</scope>
    <source>
        <strain evidence="3">CCUG 53903</strain>
    </source>
</reference>
<feature type="domain" description="NAD(P)-binding" evidence="1">
    <location>
        <begin position="3"/>
        <end position="121"/>
    </location>
</feature>